<sequence length="137" mass="14591">MCVIKQGLWLLILTSTFLCNIIAAELDGFARDDIGAAADNTDTATGLTAKVAGKYKLRRALTSTTDSENTSPWTEIGSSIAGTVVLLALIVACVICQRRRVYVTPPPVIVPHSVIVAPPVIVAPAPTPYVEGKPIWY</sequence>
<feature type="signal peptide" evidence="2">
    <location>
        <begin position="1"/>
        <end position="23"/>
    </location>
</feature>
<evidence type="ECO:0000313" key="4">
    <source>
        <dbReference type="Proteomes" id="UP001605036"/>
    </source>
</evidence>
<feature type="transmembrane region" description="Helical" evidence="1">
    <location>
        <begin position="76"/>
        <end position="96"/>
    </location>
</feature>
<comment type="caution">
    <text evidence="3">The sequence shown here is derived from an EMBL/GenBank/DDBJ whole genome shotgun (WGS) entry which is preliminary data.</text>
</comment>
<evidence type="ECO:0000256" key="2">
    <source>
        <dbReference type="SAM" id="SignalP"/>
    </source>
</evidence>
<dbReference type="AlphaFoldDB" id="A0ABD1YM96"/>
<keyword evidence="2" id="KW-0732">Signal</keyword>
<accession>A0ABD1YM96</accession>
<reference evidence="3 4" key="1">
    <citation type="submission" date="2024-09" db="EMBL/GenBank/DDBJ databases">
        <title>Chromosome-scale assembly of Riccia fluitans.</title>
        <authorList>
            <person name="Paukszto L."/>
            <person name="Sawicki J."/>
            <person name="Karawczyk K."/>
            <person name="Piernik-Szablinska J."/>
            <person name="Szczecinska M."/>
            <person name="Mazdziarz M."/>
        </authorList>
    </citation>
    <scope>NUCLEOTIDE SEQUENCE [LARGE SCALE GENOMIC DNA]</scope>
    <source>
        <strain evidence="3">Rf_01</strain>
        <tissue evidence="3">Aerial parts of the thallus</tissue>
    </source>
</reference>
<keyword evidence="1" id="KW-1133">Transmembrane helix</keyword>
<proteinExistence type="predicted"/>
<name>A0ABD1YM96_9MARC</name>
<keyword evidence="1" id="KW-0812">Transmembrane</keyword>
<keyword evidence="4" id="KW-1185">Reference proteome</keyword>
<dbReference type="EMBL" id="JBHFFA010000004">
    <property type="protein sequence ID" value="KAL2631907.1"/>
    <property type="molecule type" value="Genomic_DNA"/>
</dbReference>
<dbReference type="Proteomes" id="UP001605036">
    <property type="component" value="Unassembled WGS sequence"/>
</dbReference>
<organism evidence="3 4">
    <name type="scientific">Riccia fluitans</name>
    <dbReference type="NCBI Taxonomy" id="41844"/>
    <lineage>
        <taxon>Eukaryota</taxon>
        <taxon>Viridiplantae</taxon>
        <taxon>Streptophyta</taxon>
        <taxon>Embryophyta</taxon>
        <taxon>Marchantiophyta</taxon>
        <taxon>Marchantiopsida</taxon>
        <taxon>Marchantiidae</taxon>
        <taxon>Marchantiales</taxon>
        <taxon>Ricciaceae</taxon>
        <taxon>Riccia</taxon>
    </lineage>
</organism>
<feature type="chain" id="PRO_5044825707" evidence="2">
    <location>
        <begin position="24"/>
        <end position="137"/>
    </location>
</feature>
<evidence type="ECO:0000313" key="3">
    <source>
        <dbReference type="EMBL" id="KAL2631907.1"/>
    </source>
</evidence>
<protein>
    <submittedName>
        <fullName evidence="3">Uncharacterized protein</fullName>
    </submittedName>
</protein>
<evidence type="ECO:0000256" key="1">
    <source>
        <dbReference type="SAM" id="Phobius"/>
    </source>
</evidence>
<gene>
    <name evidence="3" type="ORF">R1flu_016593</name>
</gene>
<keyword evidence="1" id="KW-0472">Membrane</keyword>